<dbReference type="GO" id="GO:0008757">
    <property type="term" value="F:S-adenosylmethionine-dependent methyltransferase activity"/>
    <property type="evidence" value="ECO:0007669"/>
    <property type="project" value="InterPro"/>
</dbReference>
<dbReference type="EMBL" id="BRXW01000180">
    <property type="protein sequence ID" value="GMI12773.1"/>
    <property type="molecule type" value="Genomic_DNA"/>
</dbReference>
<dbReference type="PANTHER" id="PTHR43591:SF99">
    <property type="entry name" value="OS06G0646000 PROTEIN"/>
    <property type="match status" value="1"/>
</dbReference>
<gene>
    <name evidence="2" type="ORF">TrLO_g15714</name>
</gene>
<dbReference type="InterPro" id="IPR013216">
    <property type="entry name" value="Methyltransf_11"/>
</dbReference>
<evidence type="ECO:0000313" key="3">
    <source>
        <dbReference type="Proteomes" id="UP001165122"/>
    </source>
</evidence>
<proteinExistence type="predicted"/>
<keyword evidence="3" id="KW-1185">Reference proteome</keyword>
<dbReference type="PANTHER" id="PTHR43591">
    <property type="entry name" value="METHYLTRANSFERASE"/>
    <property type="match status" value="1"/>
</dbReference>
<feature type="domain" description="Methyltransferase type 11" evidence="1">
    <location>
        <begin position="71"/>
        <end position="167"/>
    </location>
</feature>
<reference evidence="3" key="1">
    <citation type="journal article" date="2023" name="Commun. Biol.">
        <title>Genome analysis of Parmales, the sister group of diatoms, reveals the evolutionary specialization of diatoms from phago-mixotrophs to photoautotrophs.</title>
        <authorList>
            <person name="Ban H."/>
            <person name="Sato S."/>
            <person name="Yoshikawa S."/>
            <person name="Yamada K."/>
            <person name="Nakamura Y."/>
            <person name="Ichinomiya M."/>
            <person name="Sato N."/>
            <person name="Blanc-Mathieu R."/>
            <person name="Endo H."/>
            <person name="Kuwata A."/>
            <person name="Ogata H."/>
        </authorList>
    </citation>
    <scope>NUCLEOTIDE SEQUENCE [LARGE SCALE GENOMIC DNA]</scope>
    <source>
        <strain evidence="3">NIES 3700</strain>
    </source>
</reference>
<dbReference type="SUPFAM" id="SSF53335">
    <property type="entry name" value="S-adenosyl-L-methionine-dependent methyltransferases"/>
    <property type="match status" value="1"/>
</dbReference>
<accession>A0A9W7FIQ9</accession>
<sequence length="293" mass="31972">MLRASRSIINRHSSLRAATRSFSKEDPPKFDAEMVAVYMKLAEQHTHPKGPWPLMTKAVTAVAGDRHIKMLDIASGMGEPAKTIGLALPKAEIIASDVSEDMIAKAEVSLKDVPNVTPLLANAEDLSSIADNSMDVVTCCYGYMFPEDKGKALEETYRVLKPGGVLIATTWDKLDMLSIVGDIMEACLGHRPPPPPLNPMSLSEEGLFESMVVKAGFQNVVTEMSTYPFDFGKEKGFQLKCGTLLIKDKIDELGAQEVAEKAFFDNIHKYATIEAGGSMMLPANTFQMLIATK</sequence>
<comment type="caution">
    <text evidence="2">The sequence shown here is derived from an EMBL/GenBank/DDBJ whole genome shotgun (WGS) entry which is preliminary data.</text>
</comment>
<dbReference type="CDD" id="cd02440">
    <property type="entry name" value="AdoMet_MTases"/>
    <property type="match status" value="1"/>
</dbReference>
<evidence type="ECO:0000259" key="1">
    <source>
        <dbReference type="Pfam" id="PF08241"/>
    </source>
</evidence>
<evidence type="ECO:0000313" key="2">
    <source>
        <dbReference type="EMBL" id="GMI12773.1"/>
    </source>
</evidence>
<dbReference type="Gene3D" id="3.40.50.150">
    <property type="entry name" value="Vaccinia Virus protein VP39"/>
    <property type="match status" value="1"/>
</dbReference>
<organism evidence="2 3">
    <name type="scientific">Triparma laevis f. longispina</name>
    <dbReference type="NCBI Taxonomy" id="1714387"/>
    <lineage>
        <taxon>Eukaryota</taxon>
        <taxon>Sar</taxon>
        <taxon>Stramenopiles</taxon>
        <taxon>Ochrophyta</taxon>
        <taxon>Bolidophyceae</taxon>
        <taxon>Parmales</taxon>
        <taxon>Triparmaceae</taxon>
        <taxon>Triparma</taxon>
    </lineage>
</organism>
<dbReference type="Proteomes" id="UP001165122">
    <property type="component" value="Unassembled WGS sequence"/>
</dbReference>
<dbReference type="Pfam" id="PF08241">
    <property type="entry name" value="Methyltransf_11"/>
    <property type="match status" value="1"/>
</dbReference>
<dbReference type="OrthoDB" id="2013972at2759"/>
<protein>
    <recommendedName>
        <fullName evidence="1">Methyltransferase type 11 domain-containing protein</fullName>
    </recommendedName>
</protein>
<dbReference type="InterPro" id="IPR029063">
    <property type="entry name" value="SAM-dependent_MTases_sf"/>
</dbReference>
<dbReference type="AlphaFoldDB" id="A0A9W7FIQ9"/>
<name>A0A9W7FIQ9_9STRA</name>